<feature type="signal peptide" evidence="1">
    <location>
        <begin position="1"/>
        <end position="16"/>
    </location>
</feature>
<name>A0A0A8Z3W5_ARUDO</name>
<sequence length="45" mass="4890">MWLHLIGWGVLAFASSRNPRWVKSMNGVRLLAVGGGEETVGMACM</sequence>
<organism evidence="2">
    <name type="scientific">Arundo donax</name>
    <name type="common">Giant reed</name>
    <name type="synonym">Donax arundinaceus</name>
    <dbReference type="NCBI Taxonomy" id="35708"/>
    <lineage>
        <taxon>Eukaryota</taxon>
        <taxon>Viridiplantae</taxon>
        <taxon>Streptophyta</taxon>
        <taxon>Embryophyta</taxon>
        <taxon>Tracheophyta</taxon>
        <taxon>Spermatophyta</taxon>
        <taxon>Magnoliopsida</taxon>
        <taxon>Liliopsida</taxon>
        <taxon>Poales</taxon>
        <taxon>Poaceae</taxon>
        <taxon>PACMAD clade</taxon>
        <taxon>Arundinoideae</taxon>
        <taxon>Arundineae</taxon>
        <taxon>Arundo</taxon>
    </lineage>
</organism>
<accession>A0A0A8Z3W5</accession>
<dbReference type="AlphaFoldDB" id="A0A0A8Z3W5"/>
<reference evidence="2" key="2">
    <citation type="journal article" date="2015" name="Data Brief">
        <title>Shoot transcriptome of the giant reed, Arundo donax.</title>
        <authorList>
            <person name="Barrero R.A."/>
            <person name="Guerrero F.D."/>
            <person name="Moolhuijzen P."/>
            <person name="Goolsby J.A."/>
            <person name="Tidwell J."/>
            <person name="Bellgard S.E."/>
            <person name="Bellgard M.I."/>
        </authorList>
    </citation>
    <scope>NUCLEOTIDE SEQUENCE</scope>
    <source>
        <tissue evidence="2">Shoot tissue taken approximately 20 cm above the soil surface</tissue>
    </source>
</reference>
<feature type="chain" id="PRO_5002062036" evidence="1">
    <location>
        <begin position="17"/>
        <end position="45"/>
    </location>
</feature>
<evidence type="ECO:0000256" key="1">
    <source>
        <dbReference type="SAM" id="SignalP"/>
    </source>
</evidence>
<reference evidence="2" key="1">
    <citation type="submission" date="2014-09" db="EMBL/GenBank/DDBJ databases">
        <authorList>
            <person name="Magalhaes I.L.F."/>
            <person name="Oliveira U."/>
            <person name="Santos F.R."/>
            <person name="Vidigal T.H.D.A."/>
            <person name="Brescovit A.D."/>
            <person name="Santos A.J."/>
        </authorList>
    </citation>
    <scope>NUCLEOTIDE SEQUENCE</scope>
    <source>
        <tissue evidence="2">Shoot tissue taken approximately 20 cm above the soil surface</tissue>
    </source>
</reference>
<dbReference type="EMBL" id="GBRH01268363">
    <property type="protein sequence ID" value="JAD29532.1"/>
    <property type="molecule type" value="Transcribed_RNA"/>
</dbReference>
<protein>
    <submittedName>
        <fullName evidence="2">Uncharacterized protein</fullName>
    </submittedName>
</protein>
<evidence type="ECO:0000313" key="2">
    <source>
        <dbReference type="EMBL" id="JAD29532.1"/>
    </source>
</evidence>
<proteinExistence type="predicted"/>
<keyword evidence="1" id="KW-0732">Signal</keyword>